<dbReference type="Proteomes" id="UP001359559">
    <property type="component" value="Unassembled WGS sequence"/>
</dbReference>
<evidence type="ECO:0000313" key="2">
    <source>
        <dbReference type="Proteomes" id="UP001359559"/>
    </source>
</evidence>
<protein>
    <submittedName>
        <fullName evidence="1">Uncharacterized protein</fullName>
    </submittedName>
</protein>
<organism evidence="1 2">
    <name type="scientific">Clitoria ternatea</name>
    <name type="common">Butterfly pea</name>
    <dbReference type="NCBI Taxonomy" id="43366"/>
    <lineage>
        <taxon>Eukaryota</taxon>
        <taxon>Viridiplantae</taxon>
        <taxon>Streptophyta</taxon>
        <taxon>Embryophyta</taxon>
        <taxon>Tracheophyta</taxon>
        <taxon>Spermatophyta</taxon>
        <taxon>Magnoliopsida</taxon>
        <taxon>eudicotyledons</taxon>
        <taxon>Gunneridae</taxon>
        <taxon>Pentapetalae</taxon>
        <taxon>rosids</taxon>
        <taxon>fabids</taxon>
        <taxon>Fabales</taxon>
        <taxon>Fabaceae</taxon>
        <taxon>Papilionoideae</taxon>
        <taxon>50 kb inversion clade</taxon>
        <taxon>NPAAA clade</taxon>
        <taxon>indigoferoid/millettioid clade</taxon>
        <taxon>Phaseoleae</taxon>
        <taxon>Clitoria</taxon>
    </lineage>
</organism>
<reference evidence="1 2" key="1">
    <citation type="submission" date="2024-01" db="EMBL/GenBank/DDBJ databases">
        <title>The genomes of 5 underutilized Papilionoideae crops provide insights into root nodulation and disease resistance.</title>
        <authorList>
            <person name="Yuan L."/>
        </authorList>
    </citation>
    <scope>NUCLEOTIDE SEQUENCE [LARGE SCALE GENOMIC DNA]</scope>
    <source>
        <strain evidence="1">LY-2023</strain>
        <tissue evidence="1">Leaf</tissue>
    </source>
</reference>
<keyword evidence="2" id="KW-1185">Reference proteome</keyword>
<dbReference type="EMBL" id="JAYKXN010000001">
    <property type="protein sequence ID" value="KAK7316636.1"/>
    <property type="molecule type" value="Genomic_DNA"/>
</dbReference>
<dbReference type="AlphaFoldDB" id="A0AAN9KGX7"/>
<comment type="caution">
    <text evidence="1">The sequence shown here is derived from an EMBL/GenBank/DDBJ whole genome shotgun (WGS) entry which is preliminary data.</text>
</comment>
<accession>A0AAN9KGX7</accession>
<name>A0AAN9KGX7_CLITE</name>
<gene>
    <name evidence="1" type="ORF">RJT34_00251</name>
</gene>
<proteinExistence type="predicted"/>
<sequence>MDGGVTVYVKINCSLVFALALEATIFFEYVIDDHFFLCTMETMRFGSMNSCILLKFKTTQCYLVEG</sequence>
<evidence type="ECO:0000313" key="1">
    <source>
        <dbReference type="EMBL" id="KAK7316636.1"/>
    </source>
</evidence>